<keyword evidence="6 14" id="KW-0812">Transmembrane</keyword>
<dbReference type="PANTHER" id="PTHR32552:SF68">
    <property type="entry name" value="FERRICHROME OUTER MEMBRANE TRANSPORTER_PHAGE RECEPTOR"/>
    <property type="match status" value="1"/>
</dbReference>
<keyword evidence="5" id="KW-0410">Iron transport</keyword>
<keyword evidence="3 14" id="KW-0813">Transport</keyword>
<dbReference type="Proteomes" id="UP000198755">
    <property type="component" value="Unassembled WGS sequence"/>
</dbReference>
<accession>A0A1I4CPK8</accession>
<evidence type="ECO:0000256" key="8">
    <source>
        <dbReference type="ARBA" id="ARBA00023004"/>
    </source>
</evidence>
<name>A0A1I4CPK8_9HYPH</name>
<gene>
    <name evidence="17" type="ORF">SAMN05444581_12625</name>
</gene>
<evidence type="ECO:0000256" key="15">
    <source>
        <dbReference type="RuleBase" id="RU003357"/>
    </source>
</evidence>
<dbReference type="EMBL" id="FOSN01000026">
    <property type="protein sequence ID" value="SFK82855.1"/>
    <property type="molecule type" value="Genomic_DNA"/>
</dbReference>
<dbReference type="InterPro" id="IPR012910">
    <property type="entry name" value="Plug_dom"/>
</dbReference>
<sequence length="668" mass="71647">MAFKIKRNKDKDRSGSARMSSALAACAAGACAIAMVTPASKAQASIAPEERSGALKAYRVPPGSIAAALNDLADANELHVVFDARLTQGMRTPGLSGQYSLRGALDRLLAGTRLSYTLSDNGRTVSIVLAQNDTATQSDAGAVALPEVSATAAAGGVTGDGSFGGAGPGQDPFNTTYVLEDATTGTKTDTPIMDTPLNVQVITQQVLRDQQVITLDQALQNVSGVTVSQGPGGTGGTQNAYNAIVLRGFATNNYFRDGFRVDTGDGGFSQQMANVASVEVLKGPAAVLYGLGEPGGIVNIITKEPLNTPYFAATQQIGSFANFRTTFDATGPVTQDGAFLYRMNMSYQNNGAPSGAPVDLTHAQDIFIAPVLKWNVDGANWVKLEAQYDENRSANVWPFAPLYNGVFVPIPRSRNYGEYSPDTLKTLFAALTWKHEFDQDWSVKQQLAYRRTEDTARYTVPAFLEDSGSELLVNRFLIPSLLTQTTYSTNVDITGHIDTFGVKHTLLLGGDVYRTTFGNQSWFDNGPFSQISLWNPIHPGTPFVGPVLPSYASDNTQFTSGLYLQDQIKLPYNFYAMAGARYQYIRQTSATGTIPADLTASPTQTASALTPRFGLLWRPESWVSFYANYSEGFGPNSGLIYPGTPVPPTGAREGEAGVKLELFEGKCR</sequence>
<keyword evidence="8" id="KW-0408">Iron</keyword>
<dbReference type="Gene3D" id="3.55.50.30">
    <property type="match status" value="1"/>
</dbReference>
<keyword evidence="10 15" id="KW-0798">TonB box</keyword>
<dbReference type="STRING" id="1612308.SAMN05444581_12625"/>
<dbReference type="PROSITE" id="PS52016">
    <property type="entry name" value="TONB_DEPENDENT_REC_3"/>
    <property type="match status" value="1"/>
</dbReference>
<dbReference type="GO" id="GO:0015344">
    <property type="term" value="F:siderophore uptake transmembrane transporter activity"/>
    <property type="evidence" value="ECO:0007669"/>
    <property type="project" value="TreeGrafter"/>
</dbReference>
<evidence type="ECO:0000256" key="13">
    <source>
        <dbReference type="ARBA" id="ARBA00023237"/>
    </source>
</evidence>
<dbReference type="PROSITE" id="PS51257">
    <property type="entry name" value="PROKAR_LIPOPROTEIN"/>
    <property type="match status" value="1"/>
</dbReference>
<evidence type="ECO:0000256" key="1">
    <source>
        <dbReference type="ARBA" id="ARBA00004571"/>
    </source>
</evidence>
<keyword evidence="7" id="KW-0732">Signal</keyword>
<dbReference type="SMART" id="SM00965">
    <property type="entry name" value="STN"/>
    <property type="match status" value="1"/>
</dbReference>
<evidence type="ECO:0000256" key="7">
    <source>
        <dbReference type="ARBA" id="ARBA00022729"/>
    </source>
</evidence>
<dbReference type="Pfam" id="PF07715">
    <property type="entry name" value="Plug"/>
    <property type="match status" value="1"/>
</dbReference>
<comment type="similarity">
    <text evidence="2 14 15">Belongs to the TonB-dependent receptor family.</text>
</comment>
<evidence type="ECO:0000313" key="17">
    <source>
        <dbReference type="EMBL" id="SFK82855.1"/>
    </source>
</evidence>
<evidence type="ECO:0000256" key="4">
    <source>
        <dbReference type="ARBA" id="ARBA00022452"/>
    </source>
</evidence>
<evidence type="ECO:0000313" key="18">
    <source>
        <dbReference type="Proteomes" id="UP000198755"/>
    </source>
</evidence>
<dbReference type="InterPro" id="IPR010105">
    <property type="entry name" value="TonB_sidphr_rcpt"/>
</dbReference>
<evidence type="ECO:0000256" key="12">
    <source>
        <dbReference type="ARBA" id="ARBA00023170"/>
    </source>
</evidence>
<keyword evidence="12" id="KW-0675">Receptor</keyword>
<keyword evidence="18" id="KW-1185">Reference proteome</keyword>
<dbReference type="SUPFAM" id="SSF56935">
    <property type="entry name" value="Porins"/>
    <property type="match status" value="1"/>
</dbReference>
<evidence type="ECO:0000256" key="14">
    <source>
        <dbReference type="PROSITE-ProRule" id="PRU01360"/>
    </source>
</evidence>
<dbReference type="OrthoDB" id="9760333at2"/>
<keyword evidence="9" id="KW-0406">Ion transport</keyword>
<evidence type="ECO:0000256" key="5">
    <source>
        <dbReference type="ARBA" id="ARBA00022496"/>
    </source>
</evidence>
<keyword evidence="4 14" id="KW-1134">Transmembrane beta strand</keyword>
<dbReference type="GO" id="GO:0009279">
    <property type="term" value="C:cell outer membrane"/>
    <property type="evidence" value="ECO:0007669"/>
    <property type="project" value="UniProtKB-SubCell"/>
</dbReference>
<dbReference type="InterPro" id="IPR037066">
    <property type="entry name" value="Plug_dom_sf"/>
</dbReference>
<dbReference type="InterPro" id="IPR039426">
    <property type="entry name" value="TonB-dep_rcpt-like"/>
</dbReference>
<dbReference type="InterPro" id="IPR000531">
    <property type="entry name" value="Beta-barrel_TonB"/>
</dbReference>
<dbReference type="Gene3D" id="2.40.170.20">
    <property type="entry name" value="TonB-dependent receptor, beta-barrel domain"/>
    <property type="match status" value="1"/>
</dbReference>
<evidence type="ECO:0000256" key="6">
    <source>
        <dbReference type="ARBA" id="ARBA00022692"/>
    </source>
</evidence>
<dbReference type="AlphaFoldDB" id="A0A1I4CPK8"/>
<reference evidence="17 18" key="1">
    <citation type="submission" date="2016-10" db="EMBL/GenBank/DDBJ databases">
        <authorList>
            <person name="de Groot N.N."/>
        </authorList>
    </citation>
    <scope>NUCLEOTIDE SEQUENCE [LARGE SCALE GENOMIC DNA]</scope>
    <source>
        <strain evidence="17 18">NE2</strain>
    </source>
</reference>
<dbReference type="GO" id="GO:0015891">
    <property type="term" value="P:siderophore transport"/>
    <property type="evidence" value="ECO:0007669"/>
    <property type="project" value="InterPro"/>
</dbReference>
<dbReference type="PANTHER" id="PTHR32552">
    <property type="entry name" value="FERRICHROME IRON RECEPTOR-RELATED"/>
    <property type="match status" value="1"/>
</dbReference>
<dbReference type="Pfam" id="PF07660">
    <property type="entry name" value="STN"/>
    <property type="match status" value="1"/>
</dbReference>
<dbReference type="InterPro" id="IPR036942">
    <property type="entry name" value="Beta-barrel_TonB_sf"/>
</dbReference>
<feature type="domain" description="Secretin/TonB short N-terminal" evidence="16">
    <location>
        <begin position="78"/>
        <end position="130"/>
    </location>
</feature>
<dbReference type="Gene3D" id="2.170.130.10">
    <property type="entry name" value="TonB-dependent receptor, plug domain"/>
    <property type="match status" value="1"/>
</dbReference>
<organism evidence="17 18">
    <name type="scientific">Methylocapsa palsarum</name>
    <dbReference type="NCBI Taxonomy" id="1612308"/>
    <lineage>
        <taxon>Bacteria</taxon>
        <taxon>Pseudomonadati</taxon>
        <taxon>Pseudomonadota</taxon>
        <taxon>Alphaproteobacteria</taxon>
        <taxon>Hyphomicrobiales</taxon>
        <taxon>Beijerinckiaceae</taxon>
        <taxon>Methylocapsa</taxon>
    </lineage>
</organism>
<evidence type="ECO:0000256" key="11">
    <source>
        <dbReference type="ARBA" id="ARBA00023136"/>
    </source>
</evidence>
<proteinExistence type="inferred from homology"/>
<comment type="subcellular location">
    <subcellularLocation>
        <location evidence="1 14">Cell outer membrane</location>
        <topology evidence="1 14">Multi-pass membrane protein</topology>
    </subcellularLocation>
</comment>
<keyword evidence="11 14" id="KW-0472">Membrane</keyword>
<evidence type="ECO:0000259" key="16">
    <source>
        <dbReference type="SMART" id="SM00965"/>
    </source>
</evidence>
<dbReference type="FunFam" id="2.170.130.10:FF:000001">
    <property type="entry name" value="Catecholate siderophore TonB-dependent receptor"/>
    <property type="match status" value="1"/>
</dbReference>
<dbReference type="InterPro" id="IPR011662">
    <property type="entry name" value="Secretin/TonB_short_N"/>
</dbReference>
<keyword evidence="13 14" id="KW-0998">Cell outer membrane</keyword>
<dbReference type="Pfam" id="PF00593">
    <property type="entry name" value="TonB_dep_Rec_b-barrel"/>
    <property type="match status" value="1"/>
</dbReference>
<protein>
    <submittedName>
        <fullName evidence="17">Iron complex outermembrane recepter protein</fullName>
    </submittedName>
</protein>
<evidence type="ECO:0000256" key="2">
    <source>
        <dbReference type="ARBA" id="ARBA00009810"/>
    </source>
</evidence>
<dbReference type="GO" id="GO:0038023">
    <property type="term" value="F:signaling receptor activity"/>
    <property type="evidence" value="ECO:0007669"/>
    <property type="project" value="InterPro"/>
</dbReference>
<evidence type="ECO:0000256" key="3">
    <source>
        <dbReference type="ARBA" id="ARBA00022448"/>
    </source>
</evidence>
<evidence type="ECO:0000256" key="10">
    <source>
        <dbReference type="ARBA" id="ARBA00023077"/>
    </source>
</evidence>
<evidence type="ECO:0000256" key="9">
    <source>
        <dbReference type="ARBA" id="ARBA00023065"/>
    </source>
</evidence>
<dbReference type="NCBIfam" id="TIGR01783">
    <property type="entry name" value="TonB-siderophor"/>
    <property type="match status" value="1"/>
</dbReference>